<proteinExistence type="predicted"/>
<feature type="transmembrane region" description="Helical" evidence="1">
    <location>
        <begin position="12"/>
        <end position="28"/>
    </location>
</feature>
<organism evidence="2 3">
    <name type="scientific">Sporosarcina contaminans</name>
    <dbReference type="NCBI Taxonomy" id="633403"/>
    <lineage>
        <taxon>Bacteria</taxon>
        <taxon>Bacillati</taxon>
        <taxon>Bacillota</taxon>
        <taxon>Bacilli</taxon>
        <taxon>Bacillales</taxon>
        <taxon>Caryophanaceae</taxon>
        <taxon>Sporosarcina</taxon>
    </lineage>
</organism>
<reference evidence="3" key="1">
    <citation type="journal article" date="2019" name="Int. J. Syst. Evol. Microbiol.">
        <title>The Global Catalogue of Microorganisms (GCM) 10K type strain sequencing project: providing services to taxonomists for standard genome sequencing and annotation.</title>
        <authorList>
            <consortium name="The Broad Institute Genomics Platform"/>
            <consortium name="The Broad Institute Genome Sequencing Center for Infectious Disease"/>
            <person name="Wu L."/>
            <person name="Ma J."/>
        </authorList>
    </citation>
    <scope>NUCLEOTIDE SEQUENCE [LARGE SCALE GENOMIC DNA]</scope>
    <source>
        <strain evidence="3">CCUG 53915</strain>
    </source>
</reference>
<sequence length="122" mass="13451">MNEDAHVDHGKAILMKAVLTFAVLWIVLTAFYGVAFWHTTIIGIALLIISYIGDMMIMPRIGNMAATIGDLLLGFVVLWAGLHLFGYTNSLGEAFLTGAILAVGEYFLHSWLLRTQFGNTYV</sequence>
<protein>
    <submittedName>
        <fullName evidence="2">DUF2512 family protein</fullName>
    </submittedName>
</protein>
<feature type="transmembrane region" description="Helical" evidence="1">
    <location>
        <begin position="64"/>
        <end position="82"/>
    </location>
</feature>
<feature type="transmembrane region" description="Helical" evidence="1">
    <location>
        <begin position="94"/>
        <end position="113"/>
    </location>
</feature>
<dbReference type="RefSeq" id="WP_336825123.1">
    <property type="nucleotide sequence ID" value="NZ_JBHTLT010000090.1"/>
</dbReference>
<accession>A0ABW3TZE9</accession>
<evidence type="ECO:0000313" key="3">
    <source>
        <dbReference type="Proteomes" id="UP001597231"/>
    </source>
</evidence>
<evidence type="ECO:0000256" key="1">
    <source>
        <dbReference type="SAM" id="Phobius"/>
    </source>
</evidence>
<evidence type="ECO:0000313" key="2">
    <source>
        <dbReference type="EMBL" id="MFD1205795.1"/>
    </source>
</evidence>
<keyword evidence="1" id="KW-1133">Transmembrane helix</keyword>
<dbReference type="InterPro" id="IPR019649">
    <property type="entry name" value="DUF2512"/>
</dbReference>
<dbReference type="Proteomes" id="UP001597231">
    <property type="component" value="Unassembled WGS sequence"/>
</dbReference>
<keyword evidence="1" id="KW-0812">Transmembrane</keyword>
<keyword evidence="3" id="KW-1185">Reference proteome</keyword>
<feature type="transmembrane region" description="Helical" evidence="1">
    <location>
        <begin position="34"/>
        <end position="52"/>
    </location>
</feature>
<name>A0ABW3TZE9_9BACL</name>
<keyword evidence="1" id="KW-0472">Membrane</keyword>
<gene>
    <name evidence="2" type="ORF">ACFQ38_11910</name>
</gene>
<dbReference type="EMBL" id="JBHTLT010000090">
    <property type="protein sequence ID" value="MFD1205795.1"/>
    <property type="molecule type" value="Genomic_DNA"/>
</dbReference>
<dbReference type="Pfam" id="PF10710">
    <property type="entry name" value="DUF2512"/>
    <property type="match status" value="1"/>
</dbReference>
<comment type="caution">
    <text evidence="2">The sequence shown here is derived from an EMBL/GenBank/DDBJ whole genome shotgun (WGS) entry which is preliminary data.</text>
</comment>